<gene>
    <name evidence="10" type="ORF">SAMN02745206_03487</name>
</gene>
<evidence type="ECO:0000256" key="5">
    <source>
        <dbReference type="ARBA" id="ARBA00022692"/>
    </source>
</evidence>
<dbReference type="Pfam" id="PF13231">
    <property type="entry name" value="PMT_2"/>
    <property type="match status" value="1"/>
</dbReference>
<organism evidence="10 11">
    <name type="scientific">Desulfacinum infernum DSM 9756</name>
    <dbReference type="NCBI Taxonomy" id="1121391"/>
    <lineage>
        <taxon>Bacteria</taxon>
        <taxon>Pseudomonadati</taxon>
        <taxon>Thermodesulfobacteriota</taxon>
        <taxon>Syntrophobacteria</taxon>
        <taxon>Syntrophobacterales</taxon>
        <taxon>Syntrophobacteraceae</taxon>
        <taxon>Desulfacinum</taxon>
    </lineage>
</organism>
<dbReference type="GO" id="GO:0005886">
    <property type="term" value="C:plasma membrane"/>
    <property type="evidence" value="ECO:0007669"/>
    <property type="project" value="UniProtKB-SubCell"/>
</dbReference>
<evidence type="ECO:0000256" key="1">
    <source>
        <dbReference type="ARBA" id="ARBA00004651"/>
    </source>
</evidence>
<dbReference type="PANTHER" id="PTHR33908">
    <property type="entry name" value="MANNOSYLTRANSFERASE YKCB-RELATED"/>
    <property type="match status" value="1"/>
</dbReference>
<feature type="transmembrane region" description="Helical" evidence="8">
    <location>
        <begin position="211"/>
        <end position="230"/>
    </location>
</feature>
<feature type="transmembrane region" description="Helical" evidence="8">
    <location>
        <begin position="373"/>
        <end position="392"/>
    </location>
</feature>
<reference evidence="11" key="1">
    <citation type="submission" date="2016-11" db="EMBL/GenBank/DDBJ databases">
        <authorList>
            <person name="Varghese N."/>
            <person name="Submissions S."/>
        </authorList>
    </citation>
    <scope>NUCLEOTIDE SEQUENCE [LARGE SCALE GENOMIC DNA]</scope>
    <source>
        <strain evidence="11">DSM 9756</strain>
    </source>
</reference>
<dbReference type="STRING" id="1121391.SAMN02745206_03487"/>
<keyword evidence="2" id="KW-1003">Cell membrane</keyword>
<evidence type="ECO:0000313" key="11">
    <source>
        <dbReference type="Proteomes" id="UP000184076"/>
    </source>
</evidence>
<protein>
    <submittedName>
        <fullName evidence="10">4-amino-4-deoxy-L-arabinose transferase</fullName>
    </submittedName>
</protein>
<dbReference type="AlphaFoldDB" id="A0A1M5I0Q1"/>
<dbReference type="GO" id="GO:0009103">
    <property type="term" value="P:lipopolysaccharide biosynthetic process"/>
    <property type="evidence" value="ECO:0007669"/>
    <property type="project" value="UniProtKB-ARBA"/>
</dbReference>
<evidence type="ECO:0000256" key="8">
    <source>
        <dbReference type="SAM" id="Phobius"/>
    </source>
</evidence>
<dbReference type="OrthoDB" id="9815691at2"/>
<keyword evidence="5 8" id="KW-0812">Transmembrane</keyword>
<proteinExistence type="predicted"/>
<keyword evidence="6 8" id="KW-1133">Transmembrane helix</keyword>
<feature type="transmembrane region" description="Helical" evidence="8">
    <location>
        <begin position="268"/>
        <end position="286"/>
    </location>
</feature>
<name>A0A1M5I0Q1_9BACT</name>
<evidence type="ECO:0000259" key="9">
    <source>
        <dbReference type="Pfam" id="PF13231"/>
    </source>
</evidence>
<comment type="subcellular location">
    <subcellularLocation>
        <location evidence="1">Cell membrane</location>
        <topology evidence="1">Multi-pass membrane protein</topology>
    </subcellularLocation>
</comment>
<dbReference type="Proteomes" id="UP000184076">
    <property type="component" value="Unassembled WGS sequence"/>
</dbReference>
<keyword evidence="11" id="KW-1185">Reference proteome</keyword>
<feature type="transmembrane region" description="Helical" evidence="8">
    <location>
        <begin position="320"/>
        <end position="337"/>
    </location>
</feature>
<evidence type="ECO:0000313" key="10">
    <source>
        <dbReference type="EMBL" id="SHG21906.1"/>
    </source>
</evidence>
<keyword evidence="4 10" id="KW-0808">Transferase</keyword>
<evidence type="ECO:0000256" key="2">
    <source>
        <dbReference type="ARBA" id="ARBA00022475"/>
    </source>
</evidence>
<evidence type="ECO:0000256" key="6">
    <source>
        <dbReference type="ARBA" id="ARBA00022989"/>
    </source>
</evidence>
<dbReference type="EMBL" id="FQVB01000050">
    <property type="protein sequence ID" value="SHG21906.1"/>
    <property type="molecule type" value="Genomic_DNA"/>
</dbReference>
<dbReference type="GO" id="GO:0016763">
    <property type="term" value="F:pentosyltransferase activity"/>
    <property type="evidence" value="ECO:0007669"/>
    <property type="project" value="TreeGrafter"/>
</dbReference>
<sequence>MTAVHDDRVVDGRRFLWLALCLALLVGAAFQGSRGLFDSTEGRYAECAREMMVSGDYLRPTLDFAPHWTKPPLTYWAIAAGLRLFGMNEWGARAYLVPVFVLTVFGVYRLGRGLWDRSTGALAALVYATLWGPAGAAHTVNTDSLLVLWEVLAVAAFRWGCRTERAAPWTAMWLFFGLAFLTKGPPALVPLAAVLVFRLVGRDRTRSGPHLFRPLGLGLFLTTALSWYLYCVWRYPGLLGYWLGDEVVGRIFTSKFGRHPHWYEAFTVYWPFLIGGSCPWLLLLGWNARRSVRRPGTSRLRGVGVWRSVAGAFRDLPEPWRFVVVVIAVPLVVFSLSRSRLPLYVLFLFAPVACALARGLLAMVRDGRLTVRTVLTTALVSALLLVAGKGVYSRWPSKRNMGAVARAVQVRVPADDGRDVFLVSHRPHYALRFYFAEALKRFYPSDKVTEPGFFRFSELAGACEESAATGRAPLVLMRRDNVDRVVQTLEKSGLRVDRVPLNRYWIALPCRPSRPGSGPSDEKPGP</sequence>
<evidence type="ECO:0000256" key="4">
    <source>
        <dbReference type="ARBA" id="ARBA00022679"/>
    </source>
</evidence>
<feature type="domain" description="Glycosyltransferase RgtA/B/C/D-like" evidence="9">
    <location>
        <begin position="70"/>
        <end position="227"/>
    </location>
</feature>
<evidence type="ECO:0000256" key="7">
    <source>
        <dbReference type="ARBA" id="ARBA00023136"/>
    </source>
</evidence>
<keyword evidence="3" id="KW-0328">Glycosyltransferase</keyword>
<dbReference type="InterPro" id="IPR038731">
    <property type="entry name" value="RgtA/B/C-like"/>
</dbReference>
<evidence type="ECO:0000256" key="3">
    <source>
        <dbReference type="ARBA" id="ARBA00022676"/>
    </source>
</evidence>
<feature type="transmembrane region" description="Helical" evidence="8">
    <location>
        <begin position="172"/>
        <end position="199"/>
    </location>
</feature>
<accession>A0A1M5I0Q1</accession>
<feature type="transmembrane region" description="Helical" evidence="8">
    <location>
        <begin position="120"/>
        <end position="140"/>
    </location>
</feature>
<dbReference type="InterPro" id="IPR050297">
    <property type="entry name" value="LipidA_mod_glycosyltrf_83"/>
</dbReference>
<dbReference type="GO" id="GO:0010041">
    <property type="term" value="P:response to iron(III) ion"/>
    <property type="evidence" value="ECO:0007669"/>
    <property type="project" value="TreeGrafter"/>
</dbReference>
<dbReference type="PANTHER" id="PTHR33908:SF3">
    <property type="entry name" value="UNDECAPRENYL PHOSPHATE-ALPHA-4-AMINO-4-DEOXY-L-ARABINOSE ARABINOSYL TRANSFERASE"/>
    <property type="match status" value="1"/>
</dbReference>
<keyword evidence="7 8" id="KW-0472">Membrane</keyword>
<feature type="transmembrane region" description="Helical" evidence="8">
    <location>
        <begin position="90"/>
        <end position="108"/>
    </location>
</feature>
<feature type="transmembrane region" description="Helical" evidence="8">
    <location>
        <begin position="343"/>
        <end position="361"/>
    </location>
</feature>